<feature type="compositionally biased region" description="Basic and acidic residues" evidence="1">
    <location>
        <begin position="120"/>
        <end position="144"/>
    </location>
</feature>
<name>A0A5A7NZV3_STRAF</name>
<keyword evidence="2" id="KW-0378">Hydrolase</keyword>
<organism evidence="2 3">
    <name type="scientific">Striga asiatica</name>
    <name type="common">Asiatic witchweed</name>
    <name type="synonym">Buchnera asiatica</name>
    <dbReference type="NCBI Taxonomy" id="4170"/>
    <lineage>
        <taxon>Eukaryota</taxon>
        <taxon>Viridiplantae</taxon>
        <taxon>Streptophyta</taxon>
        <taxon>Embryophyta</taxon>
        <taxon>Tracheophyta</taxon>
        <taxon>Spermatophyta</taxon>
        <taxon>Magnoliopsida</taxon>
        <taxon>eudicotyledons</taxon>
        <taxon>Gunneridae</taxon>
        <taxon>Pentapetalae</taxon>
        <taxon>asterids</taxon>
        <taxon>lamiids</taxon>
        <taxon>Lamiales</taxon>
        <taxon>Orobanchaceae</taxon>
        <taxon>Buchnereae</taxon>
        <taxon>Striga</taxon>
    </lineage>
</organism>
<dbReference type="AlphaFoldDB" id="A0A5A7NZV3"/>
<dbReference type="Proteomes" id="UP000325081">
    <property type="component" value="Unassembled WGS sequence"/>
</dbReference>
<dbReference type="PANTHER" id="PTHR35711">
    <property type="entry name" value="EXPRESSED PROTEIN"/>
    <property type="match status" value="1"/>
</dbReference>
<dbReference type="GO" id="GO:0016787">
    <property type="term" value="F:hydrolase activity"/>
    <property type="evidence" value="ECO:0007669"/>
    <property type="project" value="UniProtKB-KW"/>
</dbReference>
<evidence type="ECO:0000313" key="2">
    <source>
        <dbReference type="EMBL" id="GER25798.1"/>
    </source>
</evidence>
<feature type="region of interest" description="Disordered" evidence="1">
    <location>
        <begin position="117"/>
        <end position="265"/>
    </location>
</feature>
<feature type="compositionally biased region" description="Acidic residues" evidence="1">
    <location>
        <begin position="164"/>
        <end position="188"/>
    </location>
</feature>
<sequence length="369" mass="41923">MTRDWDKEQIRPIRIIHCEVTLPEILKNVSFAGVFSDGKRRLPRHHSGLGTVRGDGVAEGDDWREGECRGLRGRVSEKRASESAYCGGRRAGGCRPRKPRKFNPIVIPKSLQEALPFASKPKDIPSRKRASLENRRAVVMEPHDRKRKTQGSCKEEGKIFDAETNNDDDDDDDDDRDEDSDDDDDDKDDVSPTDGNKSGAKNGSGEENGEAEDDEQEEPNEDEDDDDNEDDDDDDDSGEDDDDDDEEEEEDEEEEAIQPPKKRKKRRWLRLFHCRDRAGGCRPRKPRKFNPIVIPKSLQKALPFASKLKEIPSRKRTLLENRRAVVMEPHDRKVHAMVQQAKTQGSCKEEGTRSGTCKGGSNFEKEAER</sequence>
<dbReference type="OrthoDB" id="10260897at2759"/>
<feature type="compositionally biased region" description="Acidic residues" evidence="1">
    <location>
        <begin position="207"/>
        <end position="256"/>
    </location>
</feature>
<evidence type="ECO:0000313" key="3">
    <source>
        <dbReference type="Proteomes" id="UP000325081"/>
    </source>
</evidence>
<keyword evidence="3" id="KW-1185">Reference proteome</keyword>
<gene>
    <name evidence="2" type="ORF">STAS_01412</name>
</gene>
<protein>
    <submittedName>
        <fullName evidence="2">P-loop containing nucleoside triphosphatehydrolases superfamily protein</fullName>
    </submittedName>
</protein>
<evidence type="ECO:0000256" key="1">
    <source>
        <dbReference type="SAM" id="MobiDB-lite"/>
    </source>
</evidence>
<dbReference type="EMBL" id="BKCP01000558">
    <property type="protein sequence ID" value="GER25798.1"/>
    <property type="molecule type" value="Genomic_DNA"/>
</dbReference>
<feature type="region of interest" description="Disordered" evidence="1">
    <location>
        <begin position="340"/>
        <end position="369"/>
    </location>
</feature>
<comment type="caution">
    <text evidence="2">The sequence shown here is derived from an EMBL/GenBank/DDBJ whole genome shotgun (WGS) entry which is preliminary data.</text>
</comment>
<reference evidence="3" key="1">
    <citation type="journal article" date="2019" name="Curr. Biol.">
        <title>Genome Sequence of Striga asiatica Provides Insight into the Evolution of Plant Parasitism.</title>
        <authorList>
            <person name="Yoshida S."/>
            <person name="Kim S."/>
            <person name="Wafula E.K."/>
            <person name="Tanskanen J."/>
            <person name="Kim Y.M."/>
            <person name="Honaas L."/>
            <person name="Yang Z."/>
            <person name="Spallek T."/>
            <person name="Conn C.E."/>
            <person name="Ichihashi Y."/>
            <person name="Cheong K."/>
            <person name="Cui S."/>
            <person name="Der J.P."/>
            <person name="Gundlach H."/>
            <person name="Jiao Y."/>
            <person name="Hori C."/>
            <person name="Ishida J.K."/>
            <person name="Kasahara H."/>
            <person name="Kiba T."/>
            <person name="Kim M.S."/>
            <person name="Koo N."/>
            <person name="Laohavisit A."/>
            <person name="Lee Y.H."/>
            <person name="Lumba S."/>
            <person name="McCourt P."/>
            <person name="Mortimer J.C."/>
            <person name="Mutuku J.M."/>
            <person name="Nomura T."/>
            <person name="Sasaki-Sekimoto Y."/>
            <person name="Seto Y."/>
            <person name="Wang Y."/>
            <person name="Wakatake T."/>
            <person name="Sakakibara H."/>
            <person name="Demura T."/>
            <person name="Yamaguchi S."/>
            <person name="Yoneyama K."/>
            <person name="Manabe R.I."/>
            <person name="Nelson D.C."/>
            <person name="Schulman A.H."/>
            <person name="Timko M.P."/>
            <person name="dePamphilis C.W."/>
            <person name="Choi D."/>
            <person name="Shirasu K."/>
        </authorList>
    </citation>
    <scope>NUCLEOTIDE SEQUENCE [LARGE SCALE GENOMIC DNA]</scope>
    <source>
        <strain evidence="3">cv. UVA1</strain>
    </source>
</reference>
<accession>A0A5A7NZV3</accession>
<proteinExistence type="predicted"/>
<dbReference type="PANTHER" id="PTHR35711:SF1">
    <property type="entry name" value="ECTODERMAL, ISOFORM F"/>
    <property type="match status" value="1"/>
</dbReference>